<reference evidence="2 3" key="1">
    <citation type="submission" date="2019-09" db="EMBL/GenBank/DDBJ databases">
        <title>A chromosome-level genome assembly of the Chinese tupelo Nyssa sinensis.</title>
        <authorList>
            <person name="Yang X."/>
            <person name="Kang M."/>
            <person name="Yang Y."/>
            <person name="Xiong H."/>
            <person name="Wang M."/>
            <person name="Zhang Z."/>
            <person name="Wang Z."/>
            <person name="Wu H."/>
            <person name="Ma T."/>
            <person name="Liu J."/>
            <person name="Xi Z."/>
        </authorList>
    </citation>
    <scope>NUCLEOTIDE SEQUENCE [LARGE SCALE GENOMIC DNA]</scope>
    <source>
        <strain evidence="2">J267</strain>
        <tissue evidence="2">Leaf</tissue>
    </source>
</reference>
<feature type="compositionally biased region" description="Acidic residues" evidence="1">
    <location>
        <begin position="161"/>
        <end position="174"/>
    </location>
</feature>
<keyword evidence="3" id="KW-1185">Reference proteome</keyword>
<organism evidence="2 3">
    <name type="scientific">Nyssa sinensis</name>
    <dbReference type="NCBI Taxonomy" id="561372"/>
    <lineage>
        <taxon>Eukaryota</taxon>
        <taxon>Viridiplantae</taxon>
        <taxon>Streptophyta</taxon>
        <taxon>Embryophyta</taxon>
        <taxon>Tracheophyta</taxon>
        <taxon>Spermatophyta</taxon>
        <taxon>Magnoliopsida</taxon>
        <taxon>eudicotyledons</taxon>
        <taxon>Gunneridae</taxon>
        <taxon>Pentapetalae</taxon>
        <taxon>asterids</taxon>
        <taxon>Cornales</taxon>
        <taxon>Nyssaceae</taxon>
        <taxon>Nyssa</taxon>
    </lineage>
</organism>
<name>A0A5J5ALC0_9ASTE</name>
<dbReference type="Proteomes" id="UP000325577">
    <property type="component" value="Linkage Group LG2"/>
</dbReference>
<feature type="region of interest" description="Disordered" evidence="1">
    <location>
        <begin position="159"/>
        <end position="187"/>
    </location>
</feature>
<dbReference type="OrthoDB" id="1670072at2759"/>
<evidence type="ECO:0000313" key="3">
    <source>
        <dbReference type="Proteomes" id="UP000325577"/>
    </source>
</evidence>
<evidence type="ECO:0000256" key="1">
    <source>
        <dbReference type="SAM" id="MobiDB-lite"/>
    </source>
</evidence>
<gene>
    <name evidence="2" type="ORF">F0562_006127</name>
</gene>
<evidence type="ECO:0000313" key="2">
    <source>
        <dbReference type="EMBL" id="KAA8531520.1"/>
    </source>
</evidence>
<proteinExistence type="predicted"/>
<sequence>MVRTMVSNAKFEVEKFDGTNNLGVWQCEVLDVLVQQELDITLEDKLDNMEDKDWVHRDSTSKTLIVRGRTEDRNYGGRGKSRRVSSDRRIPEKDECAFYHEKLRTLEKRLSELKNKIYKGPNVNIKQKNAQEESISQQVELEAPVVAVKTVQIVDSSVVNIDDEGSSSDVEEAQEIPQQPKSITASR</sequence>
<accession>A0A5J5ALC0</accession>
<dbReference type="EMBL" id="CM018043">
    <property type="protein sequence ID" value="KAA8531520.1"/>
    <property type="molecule type" value="Genomic_DNA"/>
</dbReference>
<feature type="compositionally biased region" description="Polar residues" evidence="1">
    <location>
        <begin position="176"/>
        <end position="187"/>
    </location>
</feature>
<dbReference type="AlphaFoldDB" id="A0A5J5ALC0"/>
<protein>
    <submittedName>
        <fullName evidence="2">Uncharacterized protein</fullName>
    </submittedName>
</protein>